<proteinExistence type="inferred from homology"/>
<dbReference type="EMBL" id="SSOB01000007">
    <property type="protein sequence ID" value="THF82200.1"/>
    <property type="molecule type" value="Genomic_DNA"/>
</dbReference>
<dbReference type="GO" id="GO:0016758">
    <property type="term" value="F:hexosyltransferase activity"/>
    <property type="evidence" value="ECO:0007669"/>
    <property type="project" value="InterPro"/>
</dbReference>
<dbReference type="GO" id="GO:0008194">
    <property type="term" value="F:UDP-glycosyltransferase activity"/>
    <property type="evidence" value="ECO:0007669"/>
    <property type="project" value="InterPro"/>
</dbReference>
<dbReference type="Proteomes" id="UP000310636">
    <property type="component" value="Unassembled WGS sequence"/>
</dbReference>
<dbReference type="Gene3D" id="3.40.50.2000">
    <property type="entry name" value="Glycogen Phosphorylase B"/>
    <property type="match status" value="2"/>
</dbReference>
<dbReference type="SUPFAM" id="SSF53756">
    <property type="entry name" value="UDP-Glycosyltransferase/glycogen phosphorylase"/>
    <property type="match status" value="1"/>
</dbReference>
<protein>
    <submittedName>
        <fullName evidence="3">Glycosyl transferase family 1</fullName>
    </submittedName>
</protein>
<accession>A0A4S4C3H6</accession>
<dbReference type="NCBIfam" id="TIGR01426">
    <property type="entry name" value="MGT"/>
    <property type="match status" value="1"/>
</dbReference>
<gene>
    <name evidence="3" type="ORF">E6C55_07405</name>
</gene>
<dbReference type="OrthoDB" id="6620093at2"/>
<dbReference type="InterPro" id="IPR006326">
    <property type="entry name" value="UDPGT_MGT-like"/>
</dbReference>
<dbReference type="RefSeq" id="WP_136369138.1">
    <property type="nucleotide sequence ID" value="NZ_SSOB01000007.1"/>
</dbReference>
<dbReference type="PANTHER" id="PTHR48050:SF13">
    <property type="entry name" value="STEROL 3-BETA-GLUCOSYLTRANSFERASE UGT80A2"/>
    <property type="match status" value="1"/>
</dbReference>
<evidence type="ECO:0000313" key="4">
    <source>
        <dbReference type="Proteomes" id="UP000310636"/>
    </source>
</evidence>
<evidence type="ECO:0000256" key="1">
    <source>
        <dbReference type="ARBA" id="ARBA00009995"/>
    </source>
</evidence>
<dbReference type="InterPro" id="IPR050426">
    <property type="entry name" value="Glycosyltransferase_28"/>
</dbReference>
<name>A0A4S4C3H6_9BACL</name>
<dbReference type="GO" id="GO:0017000">
    <property type="term" value="P:antibiotic biosynthetic process"/>
    <property type="evidence" value="ECO:0007669"/>
    <property type="project" value="UniProtKB-ARBA"/>
</dbReference>
<comment type="similarity">
    <text evidence="1">Belongs to the UDP-glycosyltransferase family.</text>
</comment>
<evidence type="ECO:0000256" key="2">
    <source>
        <dbReference type="ARBA" id="ARBA00022679"/>
    </source>
</evidence>
<dbReference type="CDD" id="cd03784">
    <property type="entry name" value="GT1_Gtf-like"/>
    <property type="match status" value="1"/>
</dbReference>
<dbReference type="PANTHER" id="PTHR48050">
    <property type="entry name" value="STEROL 3-BETA-GLUCOSYLTRANSFERASE"/>
    <property type="match status" value="1"/>
</dbReference>
<reference evidence="3 4" key="1">
    <citation type="submission" date="2019-04" db="EMBL/GenBank/DDBJ databases">
        <title>Cohnella sp. nov. isolated from preserved vegetables.</title>
        <authorList>
            <person name="Lin S.-Y."/>
            <person name="Hung M.-H."/>
            <person name="Young C.-C."/>
        </authorList>
    </citation>
    <scope>NUCLEOTIDE SEQUENCE [LARGE SCALE GENOMIC DNA]</scope>
    <source>
        <strain evidence="3 4">CC-MHH1044</strain>
    </source>
</reference>
<keyword evidence="2 3" id="KW-0808">Transferase</keyword>
<comment type="caution">
    <text evidence="3">The sequence shown here is derived from an EMBL/GenBank/DDBJ whole genome shotgun (WGS) entry which is preliminary data.</text>
</comment>
<organism evidence="3 4">
    <name type="scientific">Cohnella fermenti</name>
    <dbReference type="NCBI Taxonomy" id="2565925"/>
    <lineage>
        <taxon>Bacteria</taxon>
        <taxon>Bacillati</taxon>
        <taxon>Bacillota</taxon>
        <taxon>Bacilli</taxon>
        <taxon>Bacillales</taxon>
        <taxon>Paenibacillaceae</taxon>
        <taxon>Cohnella</taxon>
    </lineage>
</organism>
<dbReference type="Pfam" id="PF00201">
    <property type="entry name" value="UDPGT"/>
    <property type="match status" value="1"/>
</dbReference>
<dbReference type="AlphaFoldDB" id="A0A4S4C3H6"/>
<evidence type="ECO:0000313" key="3">
    <source>
        <dbReference type="EMBL" id="THF82200.1"/>
    </source>
</evidence>
<sequence>MARVLFINAGSEGHINPTIGVVRELVSRGEEVVYFCIEEYRERMEQAGAVVRTFDGQRFIRAFVSGGRNYPLERVNGLLLTADVVIPSVLEQIKGERFDYMIHDTMFGCGSLLARMLGLPAIGSCTSFAQDRAAFERMLEASEAQAPADAVGAARDRYAALKEAILGKYGVEAGAPYETFCNPAPLTLVYTTREFQPDGPAFGSGYAFVGPSIAPRAVPGDFDWAAIEGRKPIYISLGTVFNQAPDFYRLCFEAFKNAGRPVVLSAGERTRLSDLGDIPASFIVRSYVPQTEVLRHAGLFITHGGMNSVHEGLYCGVPLVVVPQGADQPVIAERVSQLGAGIRLQMQGLTAEGLREAADRALSDASYAREVERVGESFRRAGGFRQAADRIAEFKQRHSIQ</sequence>
<dbReference type="InterPro" id="IPR002213">
    <property type="entry name" value="UDP_glucos_trans"/>
</dbReference>
<keyword evidence="4" id="KW-1185">Reference proteome</keyword>
<dbReference type="FunFam" id="3.40.50.2000:FF:000072">
    <property type="entry name" value="Glycosyl transferase"/>
    <property type="match status" value="1"/>
</dbReference>